<gene>
    <name evidence="1" type="ORF">HPB48_017922</name>
</gene>
<comment type="caution">
    <text evidence="1">The sequence shown here is derived from an EMBL/GenBank/DDBJ whole genome shotgun (WGS) entry which is preliminary data.</text>
</comment>
<accession>A0A9J6GSD8</accession>
<sequence length="123" mass="13739">MRRIRERQPQTQSPVAAVPGALSDYEVCAQSFPGEQGYPLNRAAAQTSGRLGGVKRYCRANVCVLRNDTYLEYCRQNFQTTNEVLALTGRGYEAGFCYSGSCSVLMFPYLRRILPLRFGTLLG</sequence>
<protein>
    <submittedName>
        <fullName evidence="1">Uncharacterized protein</fullName>
    </submittedName>
</protein>
<proteinExistence type="predicted"/>
<dbReference type="OrthoDB" id="6510743at2759"/>
<evidence type="ECO:0000313" key="2">
    <source>
        <dbReference type="Proteomes" id="UP000821853"/>
    </source>
</evidence>
<dbReference type="VEuPathDB" id="VectorBase:HLOH_055470"/>
<dbReference type="Proteomes" id="UP000821853">
    <property type="component" value="Unassembled WGS sequence"/>
</dbReference>
<organism evidence="1 2">
    <name type="scientific">Haemaphysalis longicornis</name>
    <name type="common">Bush tick</name>
    <dbReference type="NCBI Taxonomy" id="44386"/>
    <lineage>
        <taxon>Eukaryota</taxon>
        <taxon>Metazoa</taxon>
        <taxon>Ecdysozoa</taxon>
        <taxon>Arthropoda</taxon>
        <taxon>Chelicerata</taxon>
        <taxon>Arachnida</taxon>
        <taxon>Acari</taxon>
        <taxon>Parasitiformes</taxon>
        <taxon>Ixodida</taxon>
        <taxon>Ixodoidea</taxon>
        <taxon>Ixodidae</taxon>
        <taxon>Haemaphysalinae</taxon>
        <taxon>Haemaphysalis</taxon>
    </lineage>
</organism>
<name>A0A9J6GSD8_HAELO</name>
<reference evidence="1 2" key="1">
    <citation type="journal article" date="2020" name="Cell">
        <title>Large-Scale Comparative Analyses of Tick Genomes Elucidate Their Genetic Diversity and Vector Capacities.</title>
        <authorList>
            <consortium name="Tick Genome and Microbiome Consortium (TIGMIC)"/>
            <person name="Jia N."/>
            <person name="Wang J."/>
            <person name="Shi W."/>
            <person name="Du L."/>
            <person name="Sun Y."/>
            <person name="Zhan W."/>
            <person name="Jiang J.F."/>
            <person name="Wang Q."/>
            <person name="Zhang B."/>
            <person name="Ji P."/>
            <person name="Bell-Sakyi L."/>
            <person name="Cui X.M."/>
            <person name="Yuan T.T."/>
            <person name="Jiang B.G."/>
            <person name="Yang W.F."/>
            <person name="Lam T.T."/>
            <person name="Chang Q.C."/>
            <person name="Ding S.J."/>
            <person name="Wang X.J."/>
            <person name="Zhu J.G."/>
            <person name="Ruan X.D."/>
            <person name="Zhao L."/>
            <person name="Wei J.T."/>
            <person name="Ye R.Z."/>
            <person name="Que T.C."/>
            <person name="Du C.H."/>
            <person name="Zhou Y.H."/>
            <person name="Cheng J.X."/>
            <person name="Dai P.F."/>
            <person name="Guo W.B."/>
            <person name="Han X.H."/>
            <person name="Huang E.J."/>
            <person name="Li L.F."/>
            <person name="Wei W."/>
            <person name="Gao Y.C."/>
            <person name="Liu J.Z."/>
            <person name="Shao H.Z."/>
            <person name="Wang X."/>
            <person name="Wang C.C."/>
            <person name="Yang T.C."/>
            <person name="Huo Q.B."/>
            <person name="Li W."/>
            <person name="Chen H.Y."/>
            <person name="Chen S.E."/>
            <person name="Zhou L.G."/>
            <person name="Ni X.B."/>
            <person name="Tian J.H."/>
            <person name="Sheng Y."/>
            <person name="Liu T."/>
            <person name="Pan Y.S."/>
            <person name="Xia L.Y."/>
            <person name="Li J."/>
            <person name="Zhao F."/>
            <person name="Cao W.C."/>
        </authorList>
    </citation>
    <scope>NUCLEOTIDE SEQUENCE [LARGE SCALE GENOMIC DNA]</scope>
    <source>
        <strain evidence="1">HaeL-2018</strain>
    </source>
</reference>
<dbReference type="AlphaFoldDB" id="A0A9J6GSD8"/>
<keyword evidence="2" id="KW-1185">Reference proteome</keyword>
<evidence type="ECO:0000313" key="1">
    <source>
        <dbReference type="EMBL" id="KAH9377164.1"/>
    </source>
</evidence>
<dbReference type="EMBL" id="JABSTR010000008">
    <property type="protein sequence ID" value="KAH9377164.1"/>
    <property type="molecule type" value="Genomic_DNA"/>
</dbReference>